<dbReference type="InterPro" id="IPR032781">
    <property type="entry name" value="ABC_tran_Xtn"/>
</dbReference>
<dbReference type="KEGG" id="pgab:PGSY75_1121700"/>
<dbReference type="Gene3D" id="3.40.50.300">
    <property type="entry name" value="P-loop containing nucleotide triphosphate hydrolases"/>
    <property type="match status" value="2"/>
</dbReference>
<gene>
    <name evidence="6" type="ORF">PGSY75_1121700</name>
</gene>
<dbReference type="CDD" id="cd03221">
    <property type="entry name" value="ABCF_EF-3"/>
    <property type="match status" value="2"/>
</dbReference>
<reference evidence="6 7" key="1">
    <citation type="journal article" date="2016" name="Nat. Commun.">
        <title>Genomes of cryptic chimpanzee Plasmodium species reveal key evolutionary events leading to human malaria.</title>
        <authorList>
            <person name="Sundararaman S.A."/>
            <person name="Plenderleith L.J."/>
            <person name="Liu W."/>
            <person name="Loy D.E."/>
            <person name="Learn G.H."/>
            <person name="Li Y."/>
            <person name="Shaw K.S."/>
            <person name="Ayouba A."/>
            <person name="Peeters M."/>
            <person name="Speede S."/>
            <person name="Shaw G.M."/>
            <person name="Bushman F.D."/>
            <person name="Brisson D."/>
            <person name="Rayner J.C."/>
            <person name="Sharp P.M."/>
            <person name="Hahn B.H."/>
        </authorList>
    </citation>
    <scope>NUCLEOTIDE SEQUENCE [LARGE SCALE GENOMIC DNA]</scope>
    <source>
        <strain evidence="6 7">SY75</strain>
    </source>
</reference>
<dbReference type="RefSeq" id="XP_018641135.1">
    <property type="nucleotide sequence ID" value="XM_018786340.1"/>
</dbReference>
<keyword evidence="3" id="KW-0067">ATP-binding</keyword>
<organism evidence="6 7">
    <name type="scientific">Plasmodium gaboni</name>
    <dbReference type="NCBI Taxonomy" id="647221"/>
    <lineage>
        <taxon>Eukaryota</taxon>
        <taxon>Sar</taxon>
        <taxon>Alveolata</taxon>
        <taxon>Apicomplexa</taxon>
        <taxon>Aconoidasida</taxon>
        <taxon>Haemosporida</taxon>
        <taxon>Plasmodiidae</taxon>
        <taxon>Plasmodium</taxon>
        <taxon>Plasmodium (Laverania)</taxon>
    </lineage>
</organism>
<keyword evidence="1" id="KW-0677">Repeat</keyword>
<dbReference type="GO" id="GO:0005524">
    <property type="term" value="F:ATP binding"/>
    <property type="evidence" value="ECO:0007669"/>
    <property type="project" value="UniProtKB-KW"/>
</dbReference>
<dbReference type="GO" id="GO:0016887">
    <property type="term" value="F:ATP hydrolysis activity"/>
    <property type="evidence" value="ECO:0007669"/>
    <property type="project" value="InterPro"/>
</dbReference>
<dbReference type="VEuPathDB" id="PlasmoDB:PGABG01_1119500"/>
<feature type="domain" description="ABC transporter" evidence="5">
    <location>
        <begin position="606"/>
        <end position="822"/>
    </location>
</feature>
<feature type="region of interest" description="Disordered" evidence="4">
    <location>
        <begin position="305"/>
        <end position="332"/>
    </location>
</feature>
<keyword evidence="2" id="KW-0547">Nucleotide-binding</keyword>
<dbReference type="InterPro" id="IPR003439">
    <property type="entry name" value="ABC_transporter-like_ATP-bd"/>
</dbReference>
<accession>A0A151LIQ5</accession>
<dbReference type="InterPro" id="IPR027417">
    <property type="entry name" value="P-loop_NTPase"/>
</dbReference>
<dbReference type="InterPro" id="IPR003593">
    <property type="entry name" value="AAA+_ATPase"/>
</dbReference>
<evidence type="ECO:0000256" key="2">
    <source>
        <dbReference type="ARBA" id="ARBA00022741"/>
    </source>
</evidence>
<dbReference type="Pfam" id="PF00005">
    <property type="entry name" value="ABC_tran"/>
    <property type="match status" value="2"/>
</dbReference>
<dbReference type="Proteomes" id="UP000076004">
    <property type="component" value="Chromosome 11"/>
</dbReference>
<sequence length="822" mass="96350">MMEELFKILFELVNIGDEEIQNYLKERIIDEKYEIEKNGVDYFYDLICSYADNKIKRSKIVNIFNKHFKNDNIQNGSNPNYNPNQHVLTMQNNKNLEKLTEVFNFKEYWKDKDMSNYSDPFLGVYEKQINYNTSVPISESLKISKEKEKQKQKQLNLFKEWVKNKPKIPQPVRVHNLLHCSDVSKNKTKIDKLYDIRIDNFNISIGQRSLLNDTILKINVMNKYGLIGKNGIGKSTLLAKLARYEIEEIKKDISIACIEQELCLENVTVLESVLMVDKLRHDLLLELEQLEARKINLNEKNEQILSNETEENNTQKNDAKNNKHNKNNKNKTVENMEHIETVESIELKILDIYEKLNSISYLEAEKEASKILCGLGFDSNLQKKKVNSLSGGMKMRLCLSRILFSNNDIILLDEPTNHLDIYTIQFLIDYIKKLNKTCIIVSHDRDFLNEVCTDIIHFHNHQLTYYSGNYDQFEKTRIEHLLQQQREHDSLELKKKHVQKFIDRFRCNSKRAALVQSRIKLLNKLPVINLEKEDTPFSFSFLEPFYMSNVLIKLKNVSFKNKMFTNLRIKRNKNILIGDHENETNEETQEETKEDEYELDNNGQVVSKKYEDKYKFKHEYLFKNASFEVDMDSRIAICGVNGSGKTTLIKIILNLITVYEGELHVSNKANIGYYSQYHVDCLNPIYNSIQQLQYTYSNKNIKEEEAIKYFNKFNIPTNILYEPIYVLSGGQKSKLALAILAYKNPNVLILDEPSNHLDIESVQALIVALNMYKGGLIIISHDTYLIKHVADEIYHINNITKELVKIDYEFDKYTQLLLNNKI</sequence>
<proteinExistence type="predicted"/>
<dbReference type="PROSITE" id="PS50893">
    <property type="entry name" value="ABC_TRANSPORTER_2"/>
    <property type="match status" value="2"/>
</dbReference>
<name>A0A151LIQ5_9APIC</name>
<feature type="domain" description="ABC transporter" evidence="5">
    <location>
        <begin position="196"/>
        <end position="485"/>
    </location>
</feature>
<dbReference type="SUPFAM" id="SSF52540">
    <property type="entry name" value="P-loop containing nucleoside triphosphate hydrolases"/>
    <property type="match status" value="2"/>
</dbReference>
<dbReference type="SMART" id="SM00382">
    <property type="entry name" value="AAA"/>
    <property type="match status" value="2"/>
</dbReference>
<comment type="caution">
    <text evidence="6">The sequence shown here is derived from an EMBL/GenBank/DDBJ whole genome shotgun (WGS) entry which is preliminary data.</text>
</comment>
<dbReference type="PANTHER" id="PTHR19211:SF117">
    <property type="entry name" value="ATP-BINDING CASSETTE SUB-FAMILY F MEMBER 3"/>
    <property type="match status" value="1"/>
</dbReference>
<dbReference type="InterPro" id="IPR050611">
    <property type="entry name" value="ABCF"/>
</dbReference>
<dbReference type="GeneID" id="29776935"/>
<dbReference type="Pfam" id="PF12848">
    <property type="entry name" value="ABC_tran_Xtn"/>
    <property type="match status" value="1"/>
</dbReference>
<dbReference type="PROSITE" id="PS00211">
    <property type="entry name" value="ABC_TRANSPORTER_1"/>
    <property type="match status" value="2"/>
</dbReference>
<dbReference type="EMBL" id="LVLB01000012">
    <property type="protein sequence ID" value="KYN98858.1"/>
    <property type="molecule type" value="Genomic_DNA"/>
</dbReference>
<dbReference type="InterPro" id="IPR017871">
    <property type="entry name" value="ABC_transporter-like_CS"/>
</dbReference>
<evidence type="ECO:0000313" key="7">
    <source>
        <dbReference type="Proteomes" id="UP000076004"/>
    </source>
</evidence>
<dbReference type="VEuPathDB" id="PlasmoDB:PGSY75_1121700"/>
<feature type="compositionally biased region" description="Polar residues" evidence="4">
    <location>
        <begin position="305"/>
        <end position="315"/>
    </location>
</feature>
<evidence type="ECO:0000259" key="5">
    <source>
        <dbReference type="PROSITE" id="PS50893"/>
    </source>
</evidence>
<evidence type="ECO:0000313" key="6">
    <source>
        <dbReference type="EMBL" id="KYN98858.1"/>
    </source>
</evidence>
<dbReference type="PANTHER" id="PTHR19211">
    <property type="entry name" value="ATP-BINDING TRANSPORT PROTEIN-RELATED"/>
    <property type="match status" value="1"/>
</dbReference>
<dbReference type="AlphaFoldDB" id="A0A151LIQ5"/>
<dbReference type="FunFam" id="3.40.50.300:FF:001884">
    <property type="entry name" value="Elongation factor 3 related protein"/>
    <property type="match status" value="1"/>
</dbReference>
<evidence type="ECO:0000256" key="3">
    <source>
        <dbReference type="ARBA" id="ARBA00022840"/>
    </source>
</evidence>
<evidence type="ECO:0000256" key="1">
    <source>
        <dbReference type="ARBA" id="ARBA00022737"/>
    </source>
</evidence>
<protein>
    <submittedName>
        <fullName evidence="6">Protein GCN20</fullName>
    </submittedName>
</protein>
<evidence type="ECO:0000256" key="4">
    <source>
        <dbReference type="SAM" id="MobiDB-lite"/>
    </source>
</evidence>